<reference evidence="2" key="1">
    <citation type="submission" date="2011-02" db="EMBL/GenBank/DDBJ databases">
        <title>The complete genome of Planctomyces brasiliensis DSM 5305.</title>
        <authorList>
            <person name="Lucas S."/>
            <person name="Copeland A."/>
            <person name="Lapidus A."/>
            <person name="Bruce D."/>
            <person name="Goodwin L."/>
            <person name="Pitluck S."/>
            <person name="Kyrpides N."/>
            <person name="Mavromatis K."/>
            <person name="Pagani I."/>
            <person name="Ivanova N."/>
            <person name="Ovchinnikova G."/>
            <person name="Lu M."/>
            <person name="Detter J.C."/>
            <person name="Han C."/>
            <person name="Land M."/>
            <person name="Hauser L."/>
            <person name="Markowitz V."/>
            <person name="Cheng J.-F."/>
            <person name="Hugenholtz P."/>
            <person name="Woyke T."/>
            <person name="Wu D."/>
            <person name="Tindall B."/>
            <person name="Pomrenke H.G."/>
            <person name="Brambilla E."/>
            <person name="Klenk H.-P."/>
            <person name="Eisen J.A."/>
        </authorList>
    </citation>
    <scope>NUCLEOTIDE SEQUENCE [LARGE SCALE GENOMIC DNA]</scope>
    <source>
        <strain evidence="2">ATCC 49424 / DSM 5305 / JCM 21570 / NBRC 103401 / IFAM 1448</strain>
    </source>
</reference>
<dbReference type="STRING" id="756272.Plabr_0338"/>
<proteinExistence type="predicted"/>
<organism evidence="1 2">
    <name type="scientific">Rubinisphaera brasiliensis (strain ATCC 49424 / DSM 5305 / JCM 21570 / IAM 15109 / NBRC 103401 / IFAM 1448)</name>
    <name type="common">Planctomyces brasiliensis</name>
    <dbReference type="NCBI Taxonomy" id="756272"/>
    <lineage>
        <taxon>Bacteria</taxon>
        <taxon>Pseudomonadati</taxon>
        <taxon>Planctomycetota</taxon>
        <taxon>Planctomycetia</taxon>
        <taxon>Planctomycetales</taxon>
        <taxon>Planctomycetaceae</taxon>
        <taxon>Rubinisphaera</taxon>
    </lineage>
</organism>
<evidence type="ECO:0000313" key="2">
    <source>
        <dbReference type="Proteomes" id="UP000006860"/>
    </source>
</evidence>
<gene>
    <name evidence="1" type="ordered locus">Plabr_0338</name>
</gene>
<dbReference type="Proteomes" id="UP000006860">
    <property type="component" value="Chromosome"/>
</dbReference>
<protein>
    <submittedName>
        <fullName evidence="1">Uncharacterized protein</fullName>
    </submittedName>
</protein>
<keyword evidence="2" id="KW-1185">Reference proteome</keyword>
<name>F0SQJ2_RUBBR</name>
<dbReference type="AlphaFoldDB" id="F0SQJ2"/>
<accession>F0SQJ2</accession>
<dbReference type="EMBL" id="CP002546">
    <property type="protein sequence ID" value="ADY57967.1"/>
    <property type="molecule type" value="Genomic_DNA"/>
</dbReference>
<dbReference type="KEGG" id="pbs:Plabr_0338"/>
<sequence>MPKRSRTRQAKLMLVLAVGVLLLGFFFVPSAHVKQMRDPEPVKVHCVYPAICPIILPLMSASQFTKPLEENALAEFYEEQAWPRFVALADALDWDTQIEQLRKNGLRVLVALPGPAWDLQDGENLCRIVVGPIVSKAGGEAQYVVVDDSFGECPPHFYSTPNEPYGSIDATEQSHQLRVLREVEVPYTDYFEAYPLHKTMSVVGFGQ</sequence>
<dbReference type="HOGENOM" id="CLU_1325524_0_0_0"/>
<dbReference type="RefSeq" id="WP_013626711.1">
    <property type="nucleotide sequence ID" value="NC_015174.1"/>
</dbReference>
<evidence type="ECO:0000313" key="1">
    <source>
        <dbReference type="EMBL" id="ADY57967.1"/>
    </source>
</evidence>